<evidence type="ECO:0000256" key="6">
    <source>
        <dbReference type="ARBA" id="ARBA00023136"/>
    </source>
</evidence>
<dbReference type="Gramene" id="mRNA:HanXRQr2_Chr14g0646051">
    <property type="protein sequence ID" value="mRNA:HanXRQr2_Chr14g0646051"/>
    <property type="gene ID" value="HanXRQr2_Chr14g0646051"/>
</dbReference>
<sequence length="399" mass="42775">MGFVDLFSAASMPVLKVLIVTALGSFLALDSVDILGQRTRKQVNDIVFFVFSPSLVGSNLAKTITLESIISMWFMPVNILLTYIIGSALGWVLLMITRPPQHLKGLILGTCAAGNLGSLPLIIIPAVCKEKGSPFGDPNVCHAYGMAYASLSMAIGAIFLWTYVYNLVRVFSVVSQDSSNNVVGAVTVTGTMGNHLTENLLPSSSSTVNMNGNWKVTPEMIKQHFGNFSRSVNLKAVFAPSTTGAIVGFMIGTITPVRKLLIGTTAPLRVIQDSASLVGDASIPTMTLIVGGNLLRGLKGSGVSSSLIMGIVVVRLILLPFVGILIVKGAIYFSLVHVDPLYLFVLLLQYALPPAMNIGTITQLFGAGETECSVIMLWTYGLASFSLTFWSMFFMWFVA</sequence>
<dbReference type="GO" id="GO:0080162">
    <property type="term" value="P:endoplasmic reticulum to cytosol auxin transport"/>
    <property type="evidence" value="ECO:0007669"/>
    <property type="project" value="InterPro"/>
</dbReference>
<organism evidence="12 13">
    <name type="scientific">Helianthus annuus</name>
    <name type="common">Common sunflower</name>
    <dbReference type="NCBI Taxonomy" id="4232"/>
    <lineage>
        <taxon>Eukaryota</taxon>
        <taxon>Viridiplantae</taxon>
        <taxon>Streptophyta</taxon>
        <taxon>Embryophyta</taxon>
        <taxon>Tracheophyta</taxon>
        <taxon>Spermatophyta</taxon>
        <taxon>Magnoliopsida</taxon>
        <taxon>eudicotyledons</taxon>
        <taxon>Gunneridae</taxon>
        <taxon>Pentapetalae</taxon>
        <taxon>asterids</taxon>
        <taxon>campanulids</taxon>
        <taxon>Asterales</taxon>
        <taxon>Asteraceae</taxon>
        <taxon>Asteroideae</taxon>
        <taxon>Heliantheae alliance</taxon>
        <taxon>Heliantheae</taxon>
        <taxon>Helianthus</taxon>
    </lineage>
</organism>
<keyword evidence="3 10" id="KW-0812">Transmembrane</keyword>
<dbReference type="GO" id="GO:0009734">
    <property type="term" value="P:auxin-activated signaling pathway"/>
    <property type="evidence" value="ECO:0007669"/>
    <property type="project" value="UniProtKB-KW"/>
</dbReference>
<keyword evidence="6 10" id="KW-0472">Membrane</keyword>
<feature type="transmembrane region" description="Helical" evidence="10">
    <location>
        <begin position="6"/>
        <end position="31"/>
    </location>
</feature>
<reference evidence="11" key="3">
    <citation type="submission" date="2020-06" db="EMBL/GenBank/DDBJ databases">
        <title>Helianthus annuus Genome sequencing and assembly Release 2.</title>
        <authorList>
            <person name="Gouzy J."/>
            <person name="Langlade N."/>
            <person name="Munos S."/>
        </authorList>
    </citation>
    <scope>NUCLEOTIDE SEQUENCE</scope>
    <source>
        <tissue evidence="11">Leaves</tissue>
    </source>
</reference>
<comment type="function">
    <text evidence="8">Involved in cellular auxin homeostasis by regulating auxin metabolism. Regulates intracellular auxin accumulation at the endoplasmic reticulum and thus auxin availability for nuclear auxin signaling.</text>
</comment>
<dbReference type="STRING" id="4232.A0A251SLB5"/>
<keyword evidence="13" id="KW-1185">Reference proteome</keyword>
<keyword evidence="2" id="KW-0813">Transport</keyword>
<evidence type="ECO:0000256" key="7">
    <source>
        <dbReference type="ARBA" id="ARBA00023294"/>
    </source>
</evidence>
<comment type="subcellular location">
    <subcellularLocation>
        <location evidence="1">Endoplasmic reticulum membrane</location>
        <topology evidence="1">Multi-pass membrane protein</topology>
    </subcellularLocation>
</comment>
<dbReference type="Proteomes" id="UP000215914">
    <property type="component" value="Chromosome 14"/>
</dbReference>
<keyword evidence="7" id="KW-0927">Auxin signaling pathway</keyword>
<reference evidence="11 13" key="1">
    <citation type="journal article" date="2017" name="Nature">
        <title>The sunflower genome provides insights into oil metabolism, flowering and Asterid evolution.</title>
        <authorList>
            <person name="Badouin H."/>
            <person name="Gouzy J."/>
            <person name="Grassa C.J."/>
            <person name="Murat F."/>
            <person name="Staton S.E."/>
            <person name="Cottret L."/>
            <person name="Lelandais-Briere C."/>
            <person name="Owens G.L."/>
            <person name="Carrere S."/>
            <person name="Mayjonade B."/>
            <person name="Legrand L."/>
            <person name="Gill N."/>
            <person name="Kane N.C."/>
            <person name="Bowers J.E."/>
            <person name="Hubner S."/>
            <person name="Bellec A."/>
            <person name="Berard A."/>
            <person name="Berges H."/>
            <person name="Blanchet N."/>
            <person name="Boniface M.C."/>
            <person name="Brunel D."/>
            <person name="Catrice O."/>
            <person name="Chaidir N."/>
            <person name="Claudel C."/>
            <person name="Donnadieu C."/>
            <person name="Faraut T."/>
            <person name="Fievet G."/>
            <person name="Helmstetter N."/>
            <person name="King M."/>
            <person name="Knapp S.J."/>
            <person name="Lai Z."/>
            <person name="Le Paslier M.C."/>
            <person name="Lippi Y."/>
            <person name="Lorenzon L."/>
            <person name="Mandel J.R."/>
            <person name="Marage G."/>
            <person name="Marchand G."/>
            <person name="Marquand E."/>
            <person name="Bret-Mestries E."/>
            <person name="Morien E."/>
            <person name="Nambeesan S."/>
            <person name="Nguyen T."/>
            <person name="Pegot-Espagnet P."/>
            <person name="Pouilly N."/>
            <person name="Raftis F."/>
            <person name="Sallet E."/>
            <person name="Schiex T."/>
            <person name="Thomas J."/>
            <person name="Vandecasteele C."/>
            <person name="Vares D."/>
            <person name="Vear F."/>
            <person name="Vautrin S."/>
            <person name="Crespi M."/>
            <person name="Mangin B."/>
            <person name="Burke J.M."/>
            <person name="Salse J."/>
            <person name="Munos S."/>
            <person name="Vincourt P."/>
            <person name="Rieseberg L.H."/>
            <person name="Langlade N.B."/>
        </authorList>
    </citation>
    <scope>NUCLEOTIDE SEQUENCE [LARGE SCALE GENOMIC DNA]</scope>
    <source>
        <strain evidence="13">cv. SF193</strain>
        <tissue evidence="11">Leaves</tissue>
    </source>
</reference>
<dbReference type="AlphaFoldDB" id="A0A251SLB5"/>
<gene>
    <name evidence="12" type="ORF">HannXRQ_Chr14g0443911</name>
    <name evidence="11" type="ORF">HanXRQr2_Chr14g0646051</name>
</gene>
<dbReference type="EMBL" id="MNCJ02000329">
    <property type="protein sequence ID" value="KAF5769247.1"/>
    <property type="molecule type" value="Genomic_DNA"/>
</dbReference>
<feature type="transmembrane region" description="Helical" evidence="10">
    <location>
        <begin position="147"/>
        <end position="168"/>
    </location>
</feature>
<dbReference type="InParanoid" id="A0A251SLB5"/>
<evidence type="ECO:0000256" key="5">
    <source>
        <dbReference type="ARBA" id="ARBA00022989"/>
    </source>
</evidence>
<feature type="transmembrane region" description="Helical" evidence="10">
    <location>
        <begin position="106"/>
        <end position="127"/>
    </location>
</feature>
<dbReference type="GO" id="GO:0016020">
    <property type="term" value="C:membrane"/>
    <property type="evidence" value="ECO:0000318"/>
    <property type="project" value="GO_Central"/>
</dbReference>
<protein>
    <submittedName>
        <fullName evidence="11">Membrane transport protein</fullName>
    </submittedName>
    <submittedName>
        <fullName evidence="12">Putative auxin efflux carrier family protein</fullName>
    </submittedName>
</protein>
<feature type="transmembrane region" description="Helical" evidence="10">
    <location>
        <begin position="307"/>
        <end position="335"/>
    </location>
</feature>
<evidence type="ECO:0000256" key="2">
    <source>
        <dbReference type="ARBA" id="ARBA00022448"/>
    </source>
</evidence>
<dbReference type="Pfam" id="PF03547">
    <property type="entry name" value="Mem_trans"/>
    <property type="match status" value="1"/>
</dbReference>
<evidence type="ECO:0000313" key="11">
    <source>
        <dbReference type="EMBL" id="KAF5769247.1"/>
    </source>
</evidence>
<name>A0A251SLB5_HELAN</name>
<keyword evidence="4" id="KW-0256">Endoplasmic reticulum</keyword>
<accession>A0A251SLB5</accession>
<keyword evidence="5 10" id="KW-1133">Transmembrane helix</keyword>
<evidence type="ECO:0000256" key="4">
    <source>
        <dbReference type="ARBA" id="ARBA00022824"/>
    </source>
</evidence>
<evidence type="ECO:0000313" key="12">
    <source>
        <dbReference type="EMBL" id="OTF98280.1"/>
    </source>
</evidence>
<evidence type="ECO:0000256" key="10">
    <source>
        <dbReference type="SAM" id="Phobius"/>
    </source>
</evidence>
<dbReference type="FunCoup" id="A0A251SLB5">
    <property type="interactions" value="178"/>
</dbReference>
<evidence type="ECO:0000256" key="1">
    <source>
        <dbReference type="ARBA" id="ARBA00004477"/>
    </source>
</evidence>
<feature type="transmembrane region" description="Helical" evidence="10">
    <location>
        <begin position="232"/>
        <end position="254"/>
    </location>
</feature>
<dbReference type="OMA" id="ICHKYGM"/>
<dbReference type="PANTHER" id="PTHR31651">
    <property type="match status" value="1"/>
</dbReference>
<evidence type="ECO:0000256" key="8">
    <source>
        <dbReference type="ARBA" id="ARBA00025100"/>
    </source>
</evidence>
<dbReference type="GO" id="GO:0022857">
    <property type="term" value="F:transmembrane transporter activity"/>
    <property type="evidence" value="ECO:0000318"/>
    <property type="project" value="GO_Central"/>
</dbReference>
<dbReference type="InterPro" id="IPR045033">
    <property type="entry name" value="PILS1/3/4/5/7"/>
</dbReference>
<comment type="similarity">
    <text evidence="9">Belongs to the auxin efflux carrier (TC 2.A.69.2) family.</text>
</comment>
<evidence type="ECO:0000313" key="13">
    <source>
        <dbReference type="Proteomes" id="UP000215914"/>
    </source>
</evidence>
<feature type="transmembrane region" description="Helical" evidence="10">
    <location>
        <begin position="377"/>
        <end position="398"/>
    </location>
</feature>
<dbReference type="GO" id="GO:0005789">
    <property type="term" value="C:endoplasmic reticulum membrane"/>
    <property type="evidence" value="ECO:0007669"/>
    <property type="project" value="UniProtKB-SubCell"/>
</dbReference>
<proteinExistence type="inferred from homology"/>
<evidence type="ECO:0000256" key="3">
    <source>
        <dbReference type="ARBA" id="ARBA00022692"/>
    </source>
</evidence>
<dbReference type="InterPro" id="IPR004776">
    <property type="entry name" value="Mem_transp_PIN-like"/>
</dbReference>
<reference evidence="12" key="2">
    <citation type="submission" date="2017-02" db="EMBL/GenBank/DDBJ databases">
        <title>Sunflower complete genome.</title>
        <authorList>
            <person name="Langlade N."/>
            <person name="Munos S."/>
        </authorList>
    </citation>
    <scope>NUCLEOTIDE SEQUENCE [LARGE SCALE GENOMIC DNA]</scope>
    <source>
        <tissue evidence="12">Leaves</tissue>
    </source>
</reference>
<dbReference type="PANTHER" id="PTHR31651:SF33">
    <property type="entry name" value="PROTEIN PIN-LIKES 1"/>
    <property type="match status" value="1"/>
</dbReference>
<dbReference type="OrthoDB" id="191139at2759"/>
<evidence type="ECO:0000256" key="9">
    <source>
        <dbReference type="ARBA" id="ARBA00025752"/>
    </source>
</evidence>
<feature type="transmembrane region" description="Helical" evidence="10">
    <location>
        <begin position="73"/>
        <end position="94"/>
    </location>
</feature>
<feature type="transmembrane region" description="Helical" evidence="10">
    <location>
        <begin position="341"/>
        <end position="365"/>
    </location>
</feature>
<dbReference type="EMBL" id="CM007903">
    <property type="protein sequence ID" value="OTF98280.1"/>
    <property type="molecule type" value="Genomic_DNA"/>
</dbReference>